<evidence type="ECO:0000313" key="2">
    <source>
        <dbReference type="EMBL" id="EJK77552.1"/>
    </source>
</evidence>
<name>K0TRC4_THAOC</name>
<feature type="region of interest" description="Disordered" evidence="1">
    <location>
        <begin position="15"/>
        <end position="81"/>
    </location>
</feature>
<dbReference type="EMBL" id="AGNL01000726">
    <property type="protein sequence ID" value="EJK77552.1"/>
    <property type="molecule type" value="Genomic_DNA"/>
</dbReference>
<keyword evidence="3" id="KW-1185">Reference proteome</keyword>
<evidence type="ECO:0000256" key="1">
    <source>
        <dbReference type="SAM" id="MobiDB-lite"/>
    </source>
</evidence>
<evidence type="ECO:0000313" key="3">
    <source>
        <dbReference type="Proteomes" id="UP000266841"/>
    </source>
</evidence>
<organism evidence="2 3">
    <name type="scientific">Thalassiosira oceanica</name>
    <name type="common">Marine diatom</name>
    <dbReference type="NCBI Taxonomy" id="159749"/>
    <lineage>
        <taxon>Eukaryota</taxon>
        <taxon>Sar</taxon>
        <taxon>Stramenopiles</taxon>
        <taxon>Ochrophyta</taxon>
        <taxon>Bacillariophyta</taxon>
        <taxon>Coscinodiscophyceae</taxon>
        <taxon>Thalassiosirophycidae</taxon>
        <taxon>Thalassiosirales</taxon>
        <taxon>Thalassiosiraceae</taxon>
        <taxon>Thalassiosira</taxon>
    </lineage>
</organism>
<feature type="region of interest" description="Disordered" evidence="1">
    <location>
        <begin position="114"/>
        <end position="138"/>
    </location>
</feature>
<accession>K0TRC4</accession>
<reference evidence="2 3" key="1">
    <citation type="journal article" date="2012" name="Genome Biol.">
        <title>Genome and low-iron response of an oceanic diatom adapted to chronic iron limitation.</title>
        <authorList>
            <person name="Lommer M."/>
            <person name="Specht M."/>
            <person name="Roy A.S."/>
            <person name="Kraemer L."/>
            <person name="Andreson R."/>
            <person name="Gutowska M.A."/>
            <person name="Wolf J."/>
            <person name="Bergner S.V."/>
            <person name="Schilhabel M.B."/>
            <person name="Klostermeier U.C."/>
            <person name="Beiko R.G."/>
            <person name="Rosenstiel P."/>
            <person name="Hippler M."/>
            <person name="Laroche J."/>
        </authorList>
    </citation>
    <scope>NUCLEOTIDE SEQUENCE [LARGE SCALE GENOMIC DNA]</scope>
    <source>
        <strain evidence="2 3">CCMP1005</strain>
    </source>
</reference>
<gene>
    <name evidence="2" type="ORF">THAOC_00610</name>
</gene>
<dbReference type="AlphaFoldDB" id="K0TRC4"/>
<proteinExistence type="predicted"/>
<comment type="caution">
    <text evidence="2">The sequence shown here is derived from an EMBL/GenBank/DDBJ whole genome shotgun (WGS) entry which is preliminary data.</text>
</comment>
<feature type="compositionally biased region" description="Low complexity" evidence="1">
    <location>
        <begin position="64"/>
        <end position="73"/>
    </location>
</feature>
<protein>
    <submittedName>
        <fullName evidence="2">Uncharacterized protein</fullName>
    </submittedName>
</protein>
<dbReference type="Proteomes" id="UP000266841">
    <property type="component" value="Unassembled WGS sequence"/>
</dbReference>
<sequence length="138" mass="14926">KMMIRTSVIAQGAFTLTDLGRDHERKRQSAPPPNSEDPNTKKRKNKSQAGSSASALDAKRRAARVSSSPVASAINPKTKKARERVINEVAREFMSIKVTVGVLHREGILFGDEVGQEEDGQFGGQGDKVADGNVPAER</sequence>
<feature type="non-terminal residue" evidence="2">
    <location>
        <position position="1"/>
    </location>
</feature>